<dbReference type="InParanoid" id="B8C3N6"/>
<proteinExistence type="predicted"/>
<dbReference type="PANTHER" id="PTHR11311:SF15">
    <property type="entry name" value="SPONDIN-2"/>
    <property type="match status" value="1"/>
</dbReference>
<sequence length="933" mass="101247">MTLIHTLTLLLGLAPSTIAQTHVGCDASCPPIGYESDSSHLCVGSAVEDSAASRLHDICHPLPTSSSSGNTKLSFNSFKQPGYVTVIANYYTGCEAGRRESGVYAGLAQKIHDETFGRVNFVTSLKGGGDCAQWSDIYQTDAVVLGLNNGVKPSTQPLTVSDKAYDLRDHFFTPPYPHPSYIILDENLEVTYKSVGPCCGYVSFYECTHDIALGLDDMLTKEIYDVYNRQMIDATSTVASTTTSTTNTVENVVVESETVSTETTISDANTSTSCQTTTYSEWSSCSKTCGDGGIQFRYRSNSDTPVETRPCSEDLNACEEQCVPEFSSSFELTIIADARLATRFGIPSDSRCSSRRDRGYYHYMNNVTALAFNTVKDSQRQVDQDSLNYFAEPNYFMGPTLYDTDTTSTNKQGKKNTVNRIGENCSGDADQCFFLHADMLHESPSCIGIVHDPEVETAYGTVYWAFDTTGDNSGDGGHLVRFDFSQPHGPGSRMVVHAEKRILFISNPGKGSVVAVDIDSGRYSRTAREEYPIFSNRLPSFEYSLYECVDQDDTFVGGIVSPSGLALSADGSRLFIAERGGRIVAIEVESGVKLQEFDTGYRSIGGMAISPTTGALYFVDMDTNHVVRVNAERSSDGGCSFTSLVDTDFKSSLESAQNQVDAECGEDTFSLLRDYSCQVDGTIPNGTLFEQVHNDGYASDDPDVQSTAGMDESAALLANLTNCEADSDLNFDALLLGGYYCHTCLPRNQGASCEPGGSCANVQWEGFTCDNEFYVDFEYNDDITPSLVVSSLHYGKVYPKDSSIELSRGVTYRFTVRTGAGRPVSISTYPLLTDDTTAASTAILKNTNPSEAVVNGPIILTVDGSSPDTLYLMSPRTQPIKLVVSSSYDGNQEPKTDDNELSWKPLSSGGVLEFKARSSASFLVACLALVLLP</sequence>
<dbReference type="PANTHER" id="PTHR11311">
    <property type="entry name" value="SPONDIN"/>
    <property type="match status" value="1"/>
</dbReference>
<dbReference type="RefSeq" id="XP_002290399.1">
    <property type="nucleotide sequence ID" value="XM_002290363.1"/>
</dbReference>
<dbReference type="AlphaFoldDB" id="B8C3N6"/>
<dbReference type="InterPro" id="IPR036383">
    <property type="entry name" value="TSP1_rpt_sf"/>
</dbReference>
<dbReference type="EMBL" id="CM000642">
    <property type="protein sequence ID" value="EED92151.1"/>
    <property type="molecule type" value="Genomic_DNA"/>
</dbReference>
<organism evidence="2 3">
    <name type="scientific">Thalassiosira pseudonana</name>
    <name type="common">Marine diatom</name>
    <name type="synonym">Cyclotella nana</name>
    <dbReference type="NCBI Taxonomy" id="35128"/>
    <lineage>
        <taxon>Eukaryota</taxon>
        <taxon>Sar</taxon>
        <taxon>Stramenopiles</taxon>
        <taxon>Ochrophyta</taxon>
        <taxon>Bacillariophyta</taxon>
        <taxon>Coscinodiscophyceae</taxon>
        <taxon>Thalassiosirophycidae</taxon>
        <taxon>Thalassiosirales</taxon>
        <taxon>Thalassiosiraceae</taxon>
        <taxon>Thalassiosira</taxon>
    </lineage>
</organism>
<dbReference type="KEGG" id="tps:THAPSDRAFT_5706"/>
<evidence type="ECO:0000256" key="1">
    <source>
        <dbReference type="SAM" id="SignalP"/>
    </source>
</evidence>
<dbReference type="Gene3D" id="2.20.100.10">
    <property type="entry name" value="Thrombospondin type-1 (TSP1) repeat"/>
    <property type="match status" value="1"/>
</dbReference>
<gene>
    <name evidence="2" type="ORF">THAPSDRAFT_5706</name>
</gene>
<protein>
    <submittedName>
        <fullName evidence="2">Uncharacterized protein</fullName>
    </submittedName>
</protein>
<dbReference type="HOGENOM" id="CLU_313881_0_0_1"/>
<dbReference type="PROSITE" id="PS50092">
    <property type="entry name" value="TSP1"/>
    <property type="match status" value="1"/>
</dbReference>
<dbReference type="PaxDb" id="35128-Thaps5706"/>
<dbReference type="SUPFAM" id="SSF63825">
    <property type="entry name" value="YWTD domain"/>
    <property type="match status" value="1"/>
</dbReference>
<name>B8C3N6_THAPS</name>
<accession>B8C3N6</accession>
<dbReference type="InterPro" id="IPR015943">
    <property type="entry name" value="WD40/YVTN_repeat-like_dom_sf"/>
</dbReference>
<feature type="chain" id="PRO_5002866216" evidence="1">
    <location>
        <begin position="20"/>
        <end position="933"/>
    </location>
</feature>
<keyword evidence="3" id="KW-1185">Reference proteome</keyword>
<keyword evidence="1" id="KW-0732">Signal</keyword>
<dbReference type="SUPFAM" id="SSF82895">
    <property type="entry name" value="TSP-1 type 1 repeat"/>
    <property type="match status" value="1"/>
</dbReference>
<dbReference type="InterPro" id="IPR051418">
    <property type="entry name" value="Spondin/Thrombospondin_T1"/>
</dbReference>
<feature type="signal peptide" evidence="1">
    <location>
        <begin position="1"/>
        <end position="19"/>
    </location>
</feature>
<dbReference type="Pfam" id="PF00090">
    <property type="entry name" value="TSP_1"/>
    <property type="match status" value="1"/>
</dbReference>
<dbReference type="Proteomes" id="UP000001449">
    <property type="component" value="Chromosome 5"/>
</dbReference>
<dbReference type="GeneID" id="7449174"/>
<dbReference type="SMART" id="SM00209">
    <property type="entry name" value="TSP1"/>
    <property type="match status" value="1"/>
</dbReference>
<reference evidence="2 3" key="1">
    <citation type="journal article" date="2004" name="Science">
        <title>The genome of the diatom Thalassiosira pseudonana: ecology, evolution, and metabolism.</title>
        <authorList>
            <person name="Armbrust E.V."/>
            <person name="Berges J.A."/>
            <person name="Bowler C."/>
            <person name="Green B.R."/>
            <person name="Martinez D."/>
            <person name="Putnam N.H."/>
            <person name="Zhou S."/>
            <person name="Allen A.E."/>
            <person name="Apt K.E."/>
            <person name="Bechner M."/>
            <person name="Brzezinski M.A."/>
            <person name="Chaal B.K."/>
            <person name="Chiovitti A."/>
            <person name="Davis A.K."/>
            <person name="Demarest M.S."/>
            <person name="Detter J.C."/>
            <person name="Glavina T."/>
            <person name="Goodstein D."/>
            <person name="Hadi M.Z."/>
            <person name="Hellsten U."/>
            <person name="Hildebrand M."/>
            <person name="Jenkins B.D."/>
            <person name="Jurka J."/>
            <person name="Kapitonov V.V."/>
            <person name="Kroger N."/>
            <person name="Lau W.W."/>
            <person name="Lane T.W."/>
            <person name="Larimer F.W."/>
            <person name="Lippmeier J.C."/>
            <person name="Lucas S."/>
            <person name="Medina M."/>
            <person name="Montsant A."/>
            <person name="Obornik M."/>
            <person name="Parker M.S."/>
            <person name="Palenik B."/>
            <person name="Pazour G.J."/>
            <person name="Richardson P.M."/>
            <person name="Rynearson T.A."/>
            <person name="Saito M.A."/>
            <person name="Schwartz D.C."/>
            <person name="Thamatrakoln K."/>
            <person name="Valentin K."/>
            <person name="Vardi A."/>
            <person name="Wilkerson F.P."/>
            <person name="Rokhsar D.S."/>
        </authorList>
    </citation>
    <scope>NUCLEOTIDE SEQUENCE [LARGE SCALE GENOMIC DNA]</scope>
    <source>
        <strain evidence="2 3">CCMP1335</strain>
    </source>
</reference>
<dbReference type="eggNOG" id="ENOG502S9JJ">
    <property type="taxonomic scope" value="Eukaryota"/>
</dbReference>
<dbReference type="Gene3D" id="2.130.10.10">
    <property type="entry name" value="YVTN repeat-like/Quinoprotein amine dehydrogenase"/>
    <property type="match status" value="1"/>
</dbReference>
<evidence type="ECO:0000313" key="3">
    <source>
        <dbReference type="Proteomes" id="UP000001449"/>
    </source>
</evidence>
<reference evidence="2 3" key="2">
    <citation type="journal article" date="2008" name="Nature">
        <title>The Phaeodactylum genome reveals the evolutionary history of diatom genomes.</title>
        <authorList>
            <person name="Bowler C."/>
            <person name="Allen A.E."/>
            <person name="Badger J.H."/>
            <person name="Grimwood J."/>
            <person name="Jabbari K."/>
            <person name="Kuo A."/>
            <person name="Maheswari U."/>
            <person name="Martens C."/>
            <person name="Maumus F."/>
            <person name="Otillar R.P."/>
            <person name="Rayko E."/>
            <person name="Salamov A."/>
            <person name="Vandepoele K."/>
            <person name="Beszteri B."/>
            <person name="Gruber A."/>
            <person name="Heijde M."/>
            <person name="Katinka M."/>
            <person name="Mock T."/>
            <person name="Valentin K."/>
            <person name="Verret F."/>
            <person name="Berges J.A."/>
            <person name="Brownlee C."/>
            <person name="Cadoret J.P."/>
            <person name="Chiovitti A."/>
            <person name="Choi C.J."/>
            <person name="Coesel S."/>
            <person name="De Martino A."/>
            <person name="Detter J.C."/>
            <person name="Durkin C."/>
            <person name="Falciatore A."/>
            <person name="Fournet J."/>
            <person name="Haruta M."/>
            <person name="Huysman M.J."/>
            <person name="Jenkins B.D."/>
            <person name="Jiroutova K."/>
            <person name="Jorgensen R.E."/>
            <person name="Joubert Y."/>
            <person name="Kaplan A."/>
            <person name="Kroger N."/>
            <person name="Kroth P.G."/>
            <person name="La Roche J."/>
            <person name="Lindquist E."/>
            <person name="Lommer M."/>
            <person name="Martin-Jezequel V."/>
            <person name="Lopez P.J."/>
            <person name="Lucas S."/>
            <person name="Mangogna M."/>
            <person name="McGinnis K."/>
            <person name="Medlin L.K."/>
            <person name="Montsant A."/>
            <person name="Oudot-Le Secq M.P."/>
            <person name="Napoli C."/>
            <person name="Obornik M."/>
            <person name="Parker M.S."/>
            <person name="Petit J.L."/>
            <person name="Porcel B.M."/>
            <person name="Poulsen N."/>
            <person name="Robison M."/>
            <person name="Rychlewski L."/>
            <person name="Rynearson T.A."/>
            <person name="Schmutz J."/>
            <person name="Shapiro H."/>
            <person name="Siaut M."/>
            <person name="Stanley M."/>
            <person name="Sussman M.R."/>
            <person name="Taylor A.R."/>
            <person name="Vardi A."/>
            <person name="von Dassow P."/>
            <person name="Vyverman W."/>
            <person name="Willis A."/>
            <person name="Wyrwicz L.S."/>
            <person name="Rokhsar D.S."/>
            <person name="Weissenbach J."/>
            <person name="Armbrust E.V."/>
            <person name="Green B.R."/>
            <person name="Van de Peer Y."/>
            <person name="Grigoriev I.V."/>
        </authorList>
    </citation>
    <scope>NUCLEOTIDE SEQUENCE [LARGE SCALE GENOMIC DNA]</scope>
    <source>
        <strain evidence="2 3">CCMP1335</strain>
    </source>
</reference>
<dbReference type="InterPro" id="IPR000884">
    <property type="entry name" value="TSP1_rpt"/>
</dbReference>
<evidence type="ECO:0000313" key="2">
    <source>
        <dbReference type="EMBL" id="EED92151.1"/>
    </source>
</evidence>